<evidence type="ECO:0000256" key="1">
    <source>
        <dbReference type="SAM" id="MobiDB-lite"/>
    </source>
</evidence>
<gene>
    <name evidence="2" type="ORF">METZ01_LOCUS17441</name>
</gene>
<feature type="non-terminal residue" evidence="2">
    <location>
        <position position="1"/>
    </location>
</feature>
<proteinExistence type="predicted"/>
<protein>
    <submittedName>
        <fullName evidence="2">Uncharacterized protein</fullName>
    </submittedName>
</protein>
<organism evidence="2">
    <name type="scientific">marine metagenome</name>
    <dbReference type="NCBI Taxonomy" id="408172"/>
    <lineage>
        <taxon>unclassified sequences</taxon>
        <taxon>metagenomes</taxon>
        <taxon>ecological metagenomes</taxon>
    </lineage>
</organism>
<accession>A0A381PED1</accession>
<dbReference type="EMBL" id="UINC01000938">
    <property type="protein sequence ID" value="SUZ64587.1"/>
    <property type="molecule type" value="Genomic_DNA"/>
</dbReference>
<reference evidence="2" key="1">
    <citation type="submission" date="2018-05" db="EMBL/GenBank/DDBJ databases">
        <authorList>
            <person name="Lanie J.A."/>
            <person name="Ng W.-L."/>
            <person name="Kazmierczak K.M."/>
            <person name="Andrzejewski T.M."/>
            <person name="Davidsen T.M."/>
            <person name="Wayne K.J."/>
            <person name="Tettelin H."/>
            <person name="Glass J.I."/>
            <person name="Rusch D."/>
            <person name="Podicherti R."/>
            <person name="Tsui H.-C.T."/>
            <person name="Winkler M.E."/>
        </authorList>
    </citation>
    <scope>NUCLEOTIDE SEQUENCE</scope>
</reference>
<name>A0A381PED1_9ZZZZ</name>
<dbReference type="AlphaFoldDB" id="A0A381PED1"/>
<sequence length="49" mass="5315">VTVAPFQDEVPENPPECDPQFAVYRRGSTVSVVAGSRGTRPPFREPEAA</sequence>
<evidence type="ECO:0000313" key="2">
    <source>
        <dbReference type="EMBL" id="SUZ64587.1"/>
    </source>
</evidence>
<feature type="region of interest" description="Disordered" evidence="1">
    <location>
        <begin position="1"/>
        <end position="20"/>
    </location>
</feature>